<gene>
    <name evidence="1" type="ORF">KGQ19_13315</name>
</gene>
<dbReference type="Proteomes" id="UP000730482">
    <property type="component" value="Unassembled WGS sequence"/>
</dbReference>
<proteinExistence type="predicted"/>
<reference evidence="1 2" key="1">
    <citation type="submission" date="2020-02" db="EMBL/GenBank/DDBJ databases">
        <title>Acidophilic actinobacteria isolated from forest soil.</title>
        <authorList>
            <person name="Golinska P."/>
        </authorList>
    </citation>
    <scope>NUCLEOTIDE SEQUENCE [LARGE SCALE GENOMIC DNA]</scope>
    <source>
        <strain evidence="1 2">NL8</strain>
    </source>
</reference>
<name>A0ABS5KP71_9ACTN</name>
<sequence>MPAPSDAARAAMSGLDDLGLERLLALPAVPLPNARRMRYPVTVRTSVDDGRWGLRAFGTEFDLVDPSRRASTGGWYSVGWGLYDGEEIAELLLVQVLRDDTDLAGLRSAITGLLPDAPTDSTIASGRYRQELRLCAAIDRAPAGV</sequence>
<keyword evidence="2" id="KW-1185">Reference proteome</keyword>
<organism evidence="1 2">
    <name type="scientific">Catenulispora pinistramenti</name>
    <dbReference type="NCBI Taxonomy" id="2705254"/>
    <lineage>
        <taxon>Bacteria</taxon>
        <taxon>Bacillati</taxon>
        <taxon>Actinomycetota</taxon>
        <taxon>Actinomycetes</taxon>
        <taxon>Catenulisporales</taxon>
        <taxon>Catenulisporaceae</taxon>
        <taxon>Catenulispora</taxon>
    </lineage>
</organism>
<accession>A0ABS5KP71</accession>
<evidence type="ECO:0000313" key="2">
    <source>
        <dbReference type="Proteomes" id="UP000730482"/>
    </source>
</evidence>
<comment type="caution">
    <text evidence="1">The sequence shown here is derived from an EMBL/GenBank/DDBJ whole genome shotgun (WGS) entry which is preliminary data.</text>
</comment>
<evidence type="ECO:0000313" key="1">
    <source>
        <dbReference type="EMBL" id="MBS2547845.1"/>
    </source>
</evidence>
<protein>
    <submittedName>
        <fullName evidence="1">Uncharacterized protein</fullName>
    </submittedName>
</protein>
<dbReference type="EMBL" id="JAAFYZ010000036">
    <property type="protein sequence ID" value="MBS2547845.1"/>
    <property type="molecule type" value="Genomic_DNA"/>
</dbReference>
<dbReference type="RefSeq" id="WP_212009426.1">
    <property type="nucleotide sequence ID" value="NZ_JAAFYZ010000036.1"/>
</dbReference>